<dbReference type="RefSeq" id="WP_003461860.1">
    <property type="nucleotide sequence ID" value="NZ_ABDW01000003.1"/>
</dbReference>
<feature type="signal peptide" evidence="1">
    <location>
        <begin position="1"/>
        <end position="23"/>
    </location>
</feature>
<evidence type="ECO:0000256" key="1">
    <source>
        <dbReference type="SAM" id="SignalP"/>
    </source>
</evidence>
<dbReference type="Proteomes" id="UP000005337">
    <property type="component" value="Unassembled WGS sequence"/>
</dbReference>
<evidence type="ECO:0000313" key="2">
    <source>
        <dbReference type="EMBL" id="EDT16317.1"/>
    </source>
</evidence>
<dbReference type="AlphaFoldDB" id="B1BPP7"/>
<protein>
    <submittedName>
        <fullName evidence="2">Gp45 protein</fullName>
    </submittedName>
</protein>
<accession>B1BPP7</accession>
<evidence type="ECO:0000313" key="3">
    <source>
        <dbReference type="Proteomes" id="UP000005337"/>
    </source>
</evidence>
<name>B1BPP7_CLOPF</name>
<dbReference type="EMBL" id="ABDW01000003">
    <property type="protein sequence ID" value="EDT16317.1"/>
    <property type="molecule type" value="Genomic_DNA"/>
</dbReference>
<sequence>MSKKGITSILLALSLGLVGVGCGEVTAKSDVGSQETINTQQEQLLEESNRQLGMPEITNFFEKDMAKKIWELRDDPQLTTYAYFKSMDGKFVYLGRCIGFGLPYTTQYTNPEKMDSVEGGEYGARNPYILPQADPNGLFSSETTNATWLMVVNEETNEPEIMYSEPEIIVTQSKLNKRLVEEWSLPSNY</sequence>
<feature type="chain" id="PRO_5039438788" evidence="1">
    <location>
        <begin position="24"/>
        <end position="189"/>
    </location>
</feature>
<organism evidence="2 3">
    <name type="scientific">Clostridium perfringens E str. JGS1987</name>
    <dbReference type="NCBI Taxonomy" id="451755"/>
    <lineage>
        <taxon>Bacteria</taxon>
        <taxon>Bacillati</taxon>
        <taxon>Bacillota</taxon>
        <taxon>Clostridia</taxon>
        <taxon>Eubacteriales</taxon>
        <taxon>Clostridiaceae</taxon>
        <taxon>Clostridium</taxon>
    </lineage>
</organism>
<comment type="caution">
    <text evidence="2">The sequence shown here is derived from an EMBL/GenBank/DDBJ whole genome shotgun (WGS) entry which is preliminary data.</text>
</comment>
<reference evidence="2 3" key="1">
    <citation type="submission" date="2007-07" db="EMBL/GenBank/DDBJ databases">
        <title>Annotation of Clostridium perfringens E str. JGS1987.</title>
        <authorList>
            <person name="Paulsen I."/>
            <person name="Sebastian Y."/>
        </authorList>
    </citation>
    <scope>NUCLEOTIDE SEQUENCE [LARGE SCALE GENOMIC DNA]</scope>
    <source>
        <strain evidence="3">E str. JGS1987</strain>
    </source>
</reference>
<gene>
    <name evidence="2" type="ORF">AC3_2566</name>
</gene>
<dbReference type="PROSITE" id="PS51257">
    <property type="entry name" value="PROKAR_LIPOPROTEIN"/>
    <property type="match status" value="1"/>
</dbReference>
<proteinExistence type="predicted"/>
<keyword evidence="1" id="KW-0732">Signal</keyword>